<dbReference type="InterPro" id="IPR047196">
    <property type="entry name" value="YidC_ALB_C"/>
</dbReference>
<dbReference type="InterPro" id="IPR028055">
    <property type="entry name" value="YidC/Oxa/ALB_C"/>
</dbReference>
<keyword evidence="4 7" id="KW-0472">Membrane</keyword>
<evidence type="ECO:0000256" key="1">
    <source>
        <dbReference type="ARBA" id="ARBA00004141"/>
    </source>
</evidence>
<feature type="domain" description="Membrane insertase YidC/Oxa/ALB C-terminal" evidence="9">
    <location>
        <begin position="107"/>
        <end position="321"/>
    </location>
</feature>
<evidence type="ECO:0000256" key="6">
    <source>
        <dbReference type="SAM" id="MobiDB-lite"/>
    </source>
</evidence>
<dbReference type="AlphaFoldDB" id="A0AAD2JL30"/>
<evidence type="ECO:0000313" key="10">
    <source>
        <dbReference type="EMBL" id="CAJ1959510.1"/>
    </source>
</evidence>
<evidence type="ECO:0000256" key="2">
    <source>
        <dbReference type="ARBA" id="ARBA00022692"/>
    </source>
</evidence>
<evidence type="ECO:0000256" key="7">
    <source>
        <dbReference type="SAM" id="Phobius"/>
    </source>
</evidence>
<dbReference type="InterPro" id="IPR001708">
    <property type="entry name" value="YidC/ALB3/OXA1/COX18"/>
</dbReference>
<comment type="subcellular location">
    <subcellularLocation>
        <location evidence="1 5">Membrane</location>
        <topology evidence="1 5">Multi-pass membrane protein</topology>
    </subcellularLocation>
</comment>
<keyword evidence="3 7" id="KW-1133">Transmembrane helix</keyword>
<dbReference type="PANTHER" id="PTHR12428">
    <property type="entry name" value="OXA1"/>
    <property type="match status" value="1"/>
</dbReference>
<gene>
    <name evidence="10" type="ORF">CYCCA115_LOCUS17931</name>
</gene>
<comment type="caution">
    <text evidence="10">The sequence shown here is derived from an EMBL/GenBank/DDBJ whole genome shotgun (WGS) entry which is preliminary data.</text>
</comment>
<sequence length="432" mass="47391">MKLVNATFSLSILSVALGFQTRSPLQASPKSTSTLSVLPVEHLNDVHSALTDSSAFSFLADASAAATDVKNNKGLWESYINLFKIALNGIHDTIDGPLNKAGITQTWGISIALFTATFRSLLLPLSLQQSKQAEYMKALKPYQNEIKKKFKDNKDAQNRAMSKLFEDAEQNPLAGCAISLAQLPVLLGLYRGIRNLAIDGNIDEPFLWIPSLQGPVTAETDYRGIEWLTQGWVDGAPPLGWETTLAFCIMPVLLVLGQSISMSVLQPPLDEDAPKAEREQMEKTQKFLKFLPLMIGFFSLQVPAGLTIYWFTTNLFTVGSTLGARTYYKLNPPEIELPEYWDSIDKLEEMSTEDKRKAAKAGLQVGPSYQDMLEESKFHAVVERQPLRTSLPGASSEIPPELASWVAAAGSTSKDSIADQQRNTTVVASATA</sequence>
<feature type="region of interest" description="Disordered" evidence="6">
    <location>
        <begin position="412"/>
        <end position="432"/>
    </location>
</feature>
<evidence type="ECO:0000256" key="8">
    <source>
        <dbReference type="SAM" id="SignalP"/>
    </source>
</evidence>
<name>A0AAD2JL30_9STRA</name>
<dbReference type="GO" id="GO:0032977">
    <property type="term" value="F:membrane insertase activity"/>
    <property type="evidence" value="ECO:0007669"/>
    <property type="project" value="InterPro"/>
</dbReference>
<reference evidence="10" key="1">
    <citation type="submission" date="2023-08" db="EMBL/GenBank/DDBJ databases">
        <authorList>
            <person name="Audoor S."/>
            <person name="Bilcke G."/>
        </authorList>
    </citation>
    <scope>NUCLEOTIDE SEQUENCE</scope>
</reference>
<protein>
    <recommendedName>
        <fullName evidence="9">Membrane insertase YidC/Oxa/ALB C-terminal domain-containing protein</fullName>
    </recommendedName>
</protein>
<evidence type="ECO:0000256" key="3">
    <source>
        <dbReference type="ARBA" id="ARBA00022989"/>
    </source>
</evidence>
<evidence type="ECO:0000256" key="5">
    <source>
        <dbReference type="RuleBase" id="RU003945"/>
    </source>
</evidence>
<dbReference type="Pfam" id="PF02096">
    <property type="entry name" value="60KD_IMP"/>
    <property type="match status" value="1"/>
</dbReference>
<organism evidence="10 11">
    <name type="scientific">Cylindrotheca closterium</name>
    <dbReference type="NCBI Taxonomy" id="2856"/>
    <lineage>
        <taxon>Eukaryota</taxon>
        <taxon>Sar</taxon>
        <taxon>Stramenopiles</taxon>
        <taxon>Ochrophyta</taxon>
        <taxon>Bacillariophyta</taxon>
        <taxon>Bacillariophyceae</taxon>
        <taxon>Bacillariophycidae</taxon>
        <taxon>Bacillariales</taxon>
        <taxon>Bacillariaceae</taxon>
        <taxon>Cylindrotheca</taxon>
    </lineage>
</organism>
<feature type="signal peptide" evidence="8">
    <location>
        <begin position="1"/>
        <end position="18"/>
    </location>
</feature>
<keyword evidence="8" id="KW-0732">Signal</keyword>
<accession>A0AAD2JL30</accession>
<evidence type="ECO:0000259" key="9">
    <source>
        <dbReference type="Pfam" id="PF02096"/>
    </source>
</evidence>
<dbReference type="GO" id="GO:0051205">
    <property type="term" value="P:protein insertion into membrane"/>
    <property type="evidence" value="ECO:0007669"/>
    <property type="project" value="TreeGrafter"/>
</dbReference>
<dbReference type="NCBIfam" id="TIGR03592">
    <property type="entry name" value="yidC_oxa1_cterm"/>
    <property type="match status" value="1"/>
</dbReference>
<keyword evidence="2 5" id="KW-0812">Transmembrane</keyword>
<feature type="transmembrane region" description="Helical" evidence="7">
    <location>
        <begin position="290"/>
        <end position="311"/>
    </location>
</feature>
<dbReference type="EMBL" id="CAKOGP040002003">
    <property type="protein sequence ID" value="CAJ1959510.1"/>
    <property type="molecule type" value="Genomic_DNA"/>
</dbReference>
<dbReference type="CDD" id="cd20070">
    <property type="entry name" value="5TM_YidC_Alb3"/>
    <property type="match status" value="1"/>
</dbReference>
<dbReference type="Proteomes" id="UP001295423">
    <property type="component" value="Unassembled WGS sequence"/>
</dbReference>
<comment type="similarity">
    <text evidence="5">Belongs to the OXA1/ALB3/YidC family.</text>
</comment>
<evidence type="ECO:0000313" key="11">
    <source>
        <dbReference type="Proteomes" id="UP001295423"/>
    </source>
</evidence>
<proteinExistence type="inferred from homology"/>
<dbReference type="PANTHER" id="PTHR12428:SF14">
    <property type="entry name" value="ALBINO3-LIKE PROTEIN 1, CHLOROPLASTIC"/>
    <property type="match status" value="1"/>
</dbReference>
<evidence type="ECO:0000256" key="4">
    <source>
        <dbReference type="ARBA" id="ARBA00023136"/>
    </source>
</evidence>
<keyword evidence="11" id="KW-1185">Reference proteome</keyword>
<feature type="chain" id="PRO_5041926202" description="Membrane insertase YidC/Oxa/ALB C-terminal domain-containing protein" evidence="8">
    <location>
        <begin position="19"/>
        <end position="432"/>
    </location>
</feature>
<dbReference type="GO" id="GO:0016020">
    <property type="term" value="C:membrane"/>
    <property type="evidence" value="ECO:0007669"/>
    <property type="project" value="UniProtKB-SubCell"/>
</dbReference>